<dbReference type="GO" id="GO:0003677">
    <property type="term" value="F:DNA binding"/>
    <property type="evidence" value="ECO:0007669"/>
    <property type="project" value="UniProtKB-KW"/>
</dbReference>
<accession>A0ABS3HQV9</accession>
<evidence type="ECO:0000256" key="3">
    <source>
        <dbReference type="ARBA" id="ARBA00023163"/>
    </source>
</evidence>
<evidence type="ECO:0000256" key="1">
    <source>
        <dbReference type="ARBA" id="ARBA00023015"/>
    </source>
</evidence>
<dbReference type="Pfam" id="PF13377">
    <property type="entry name" value="Peripla_BP_3"/>
    <property type="match status" value="1"/>
</dbReference>
<comment type="caution">
    <text evidence="5">The sequence shown here is derived from an EMBL/GenBank/DDBJ whole genome shotgun (WGS) entry which is preliminary data.</text>
</comment>
<evidence type="ECO:0000313" key="5">
    <source>
        <dbReference type="EMBL" id="MBO0475607.1"/>
    </source>
</evidence>
<keyword evidence="6" id="KW-1185">Reference proteome</keyword>
<gene>
    <name evidence="5" type="ORF">DOK76_00910</name>
</gene>
<dbReference type="InterPro" id="IPR028082">
    <property type="entry name" value="Peripla_BP_I"/>
</dbReference>
<dbReference type="PANTHER" id="PTHR30146">
    <property type="entry name" value="LACI-RELATED TRANSCRIPTIONAL REPRESSOR"/>
    <property type="match status" value="1"/>
</dbReference>
<dbReference type="SMART" id="SM00354">
    <property type="entry name" value="HTH_LACI"/>
    <property type="match status" value="1"/>
</dbReference>
<evidence type="ECO:0000259" key="4">
    <source>
        <dbReference type="PROSITE" id="PS50932"/>
    </source>
</evidence>
<dbReference type="PROSITE" id="PS00356">
    <property type="entry name" value="HTH_LACI_1"/>
    <property type="match status" value="1"/>
</dbReference>
<evidence type="ECO:0000313" key="6">
    <source>
        <dbReference type="Proteomes" id="UP000664857"/>
    </source>
</evidence>
<dbReference type="PROSITE" id="PS50932">
    <property type="entry name" value="HTH_LACI_2"/>
    <property type="match status" value="1"/>
</dbReference>
<dbReference type="SUPFAM" id="SSF53822">
    <property type="entry name" value="Periplasmic binding protein-like I"/>
    <property type="match status" value="1"/>
</dbReference>
<sequence>MTKKKNPTIKDIADIAEVSPATVSRVLNYDTSLNVPNETKKRVFEAAEELEYESPNAKKRKSKQSVIGFFSTYSVEEELEDVYYLAVRVAVEKYTTLNGIQIEMVGEHSSKELLNKVEGILCLGSFSEADINWLKKTRKPVIFMDTFRESDSFSSVLMDSRLGTNKAVTCLLENGHRDIGFIGGMDTPGEKDARQVVFEEKLSSLSLLNPEWVTLGEYTPQAGYDLFKELMTLDKAPTAIFIANDSMAVGCYKAAHELGLKIPDDISLIGFNDLASAEFLIPALTTIRLQIDYLVEVAITMLKRSIEKPLPYPLKVVIPPQLIKRESIKKIG</sequence>
<dbReference type="CDD" id="cd01392">
    <property type="entry name" value="HTH_LacI"/>
    <property type="match status" value="1"/>
</dbReference>
<proteinExistence type="predicted"/>
<dbReference type="RefSeq" id="WP_206964282.1">
    <property type="nucleotide sequence ID" value="NZ_JAFLVX010000004.1"/>
</dbReference>
<dbReference type="InterPro" id="IPR010982">
    <property type="entry name" value="Lambda_DNA-bd_dom_sf"/>
</dbReference>
<dbReference type="CDD" id="cd01544">
    <property type="entry name" value="PBP1_GalR"/>
    <property type="match status" value="1"/>
</dbReference>
<keyword evidence="1" id="KW-0805">Transcription regulation</keyword>
<dbReference type="Pfam" id="PF00356">
    <property type="entry name" value="LacI"/>
    <property type="match status" value="1"/>
</dbReference>
<dbReference type="EMBL" id="JAFLVX010000004">
    <property type="protein sequence ID" value="MBO0475607.1"/>
    <property type="molecule type" value="Genomic_DNA"/>
</dbReference>
<dbReference type="SUPFAM" id="SSF47413">
    <property type="entry name" value="lambda repressor-like DNA-binding domains"/>
    <property type="match status" value="1"/>
</dbReference>
<name>A0ABS3HQV9_9ENTE</name>
<dbReference type="Gene3D" id="1.10.260.40">
    <property type="entry name" value="lambda repressor-like DNA-binding domains"/>
    <property type="match status" value="1"/>
</dbReference>
<feature type="domain" description="HTH lacI-type" evidence="4">
    <location>
        <begin position="7"/>
        <end position="64"/>
    </location>
</feature>
<keyword evidence="2 5" id="KW-0238">DNA-binding</keyword>
<dbReference type="InterPro" id="IPR046335">
    <property type="entry name" value="LacI/GalR-like_sensor"/>
</dbReference>
<dbReference type="InterPro" id="IPR000843">
    <property type="entry name" value="HTH_LacI"/>
</dbReference>
<dbReference type="PRINTS" id="PR00036">
    <property type="entry name" value="HTHLACI"/>
</dbReference>
<organism evidence="5 6">
    <name type="scientific">Candidatus Vagococcus giribetii</name>
    <dbReference type="NCBI Taxonomy" id="2230876"/>
    <lineage>
        <taxon>Bacteria</taxon>
        <taxon>Bacillati</taxon>
        <taxon>Bacillota</taxon>
        <taxon>Bacilli</taxon>
        <taxon>Lactobacillales</taxon>
        <taxon>Enterococcaceae</taxon>
        <taxon>Vagococcus</taxon>
    </lineage>
</organism>
<protein>
    <submittedName>
        <fullName evidence="5">LacI family DNA-binding transcriptional regulator</fullName>
    </submittedName>
</protein>
<dbReference type="Gene3D" id="3.40.50.2300">
    <property type="match status" value="2"/>
</dbReference>
<reference evidence="5 6" key="1">
    <citation type="submission" date="2021-03" db="EMBL/GenBank/DDBJ databases">
        <title>Enterococcal diversity collection.</title>
        <authorList>
            <person name="Gilmore M.S."/>
            <person name="Schwartzman J."/>
            <person name="Van Tyne D."/>
            <person name="Martin M."/>
            <person name="Earl A.M."/>
            <person name="Manson A.L."/>
            <person name="Straub T."/>
            <person name="Salamzade R."/>
            <person name="Saavedra J."/>
            <person name="Lebreton F."/>
            <person name="Prichula J."/>
            <person name="Schaufler K."/>
            <person name="Gaca A."/>
            <person name="Sgardioli B."/>
            <person name="Wagenaar J."/>
            <person name="Strong T."/>
        </authorList>
    </citation>
    <scope>NUCLEOTIDE SEQUENCE [LARGE SCALE GENOMIC DNA]</scope>
    <source>
        <strain evidence="5 6">DIV0080</strain>
    </source>
</reference>
<dbReference type="PANTHER" id="PTHR30146:SF149">
    <property type="entry name" value="HTH-TYPE TRANSCRIPTIONAL REGULATOR EBGR"/>
    <property type="match status" value="1"/>
</dbReference>
<evidence type="ECO:0000256" key="2">
    <source>
        <dbReference type="ARBA" id="ARBA00023125"/>
    </source>
</evidence>
<keyword evidence="3" id="KW-0804">Transcription</keyword>
<dbReference type="Proteomes" id="UP000664857">
    <property type="component" value="Unassembled WGS sequence"/>
</dbReference>